<protein>
    <submittedName>
        <fullName evidence="1">Uncharacterized protein</fullName>
    </submittedName>
</protein>
<dbReference type="AlphaFoldDB" id="A0A8J7F2U4"/>
<sequence length="53" mass="5923">MKEEINKNKEALCCALEALNYYADTSNWGTVSTYGHKKANRWIGEGEGIEDGI</sequence>
<evidence type="ECO:0000313" key="1">
    <source>
        <dbReference type="EMBL" id="MBE9212868.1"/>
    </source>
</evidence>
<reference evidence="1" key="1">
    <citation type="submission" date="2020-10" db="EMBL/GenBank/DDBJ databases">
        <authorList>
            <person name="Castelo-Branco R."/>
            <person name="Eusebio N."/>
            <person name="Adriana R."/>
            <person name="Vieira A."/>
            <person name="Brugerolle De Fraissinette N."/>
            <person name="Rezende De Castro R."/>
            <person name="Schneider M.P."/>
            <person name="Vasconcelos V."/>
            <person name="Leao P.N."/>
        </authorList>
    </citation>
    <scope>NUCLEOTIDE SEQUENCE</scope>
    <source>
        <strain evidence="1">LEGE 06105</strain>
    </source>
</reference>
<organism evidence="1 2">
    <name type="scientific">Plectonema cf. radiosum LEGE 06105</name>
    <dbReference type="NCBI Taxonomy" id="945769"/>
    <lineage>
        <taxon>Bacteria</taxon>
        <taxon>Bacillati</taxon>
        <taxon>Cyanobacteriota</taxon>
        <taxon>Cyanophyceae</taxon>
        <taxon>Oscillatoriophycideae</taxon>
        <taxon>Oscillatoriales</taxon>
        <taxon>Microcoleaceae</taxon>
        <taxon>Plectonema</taxon>
    </lineage>
</organism>
<comment type="caution">
    <text evidence="1">The sequence shown here is derived from an EMBL/GenBank/DDBJ whole genome shotgun (WGS) entry which is preliminary data.</text>
</comment>
<gene>
    <name evidence="1" type="ORF">IQ247_09205</name>
</gene>
<proteinExistence type="predicted"/>
<accession>A0A8J7F2U4</accession>
<dbReference type="Proteomes" id="UP000620559">
    <property type="component" value="Unassembled WGS sequence"/>
</dbReference>
<dbReference type="RefSeq" id="WP_193919201.1">
    <property type="nucleotide sequence ID" value="NZ_JADEWL010000020.1"/>
</dbReference>
<keyword evidence="2" id="KW-1185">Reference proteome</keyword>
<evidence type="ECO:0000313" key="2">
    <source>
        <dbReference type="Proteomes" id="UP000620559"/>
    </source>
</evidence>
<dbReference type="EMBL" id="JADEWL010000020">
    <property type="protein sequence ID" value="MBE9212868.1"/>
    <property type="molecule type" value="Genomic_DNA"/>
</dbReference>
<name>A0A8J7F2U4_9CYAN</name>